<dbReference type="PANTHER" id="PTHR11444">
    <property type="entry name" value="ASPARTATEAMMONIA/ARGININOSUCCINATE/ADENYLOSUCCINATE LYASE"/>
    <property type="match status" value="1"/>
</dbReference>
<evidence type="ECO:0000259" key="5">
    <source>
        <dbReference type="Pfam" id="PF10415"/>
    </source>
</evidence>
<keyword evidence="3" id="KW-0963">Cytoplasm</keyword>
<comment type="caution">
    <text evidence="3">Lacks conserved residue(s) required for the propagation of feature annotation.</text>
</comment>
<dbReference type="PRINTS" id="PR00145">
    <property type="entry name" value="ARGSUCLYASE"/>
</dbReference>
<comment type="caution">
    <text evidence="6">The sequence shown here is derived from an EMBL/GenBank/DDBJ whole genome shotgun (WGS) entry which is preliminary data.</text>
</comment>
<dbReference type="Pfam" id="PF00206">
    <property type="entry name" value="Lyase_1"/>
    <property type="match status" value="1"/>
</dbReference>
<evidence type="ECO:0000313" key="6">
    <source>
        <dbReference type="EMBL" id="MYM74448.1"/>
    </source>
</evidence>
<accession>A0A7X4H344</accession>
<dbReference type="Gene3D" id="1.10.40.30">
    <property type="entry name" value="Fumarase/aspartase (C-terminal domain)"/>
    <property type="match status" value="1"/>
</dbReference>
<organism evidence="6 7">
    <name type="scientific">Duganella margarita</name>
    <dbReference type="NCBI Taxonomy" id="2692170"/>
    <lineage>
        <taxon>Bacteria</taxon>
        <taxon>Pseudomonadati</taxon>
        <taxon>Pseudomonadota</taxon>
        <taxon>Betaproteobacteria</taxon>
        <taxon>Burkholderiales</taxon>
        <taxon>Oxalobacteraceae</taxon>
        <taxon>Telluria group</taxon>
        <taxon>Duganella</taxon>
    </lineage>
</organism>
<comment type="catalytic activity">
    <reaction evidence="3">
        <text>(S)-malate = fumarate + H2O</text>
        <dbReference type="Rhea" id="RHEA:12460"/>
        <dbReference type="ChEBI" id="CHEBI:15377"/>
        <dbReference type="ChEBI" id="CHEBI:15589"/>
        <dbReference type="ChEBI" id="CHEBI:29806"/>
        <dbReference type="EC" id="4.2.1.2"/>
    </reaction>
</comment>
<feature type="active site" description="Proton donor/acceptor" evidence="3">
    <location>
        <position position="203"/>
    </location>
</feature>
<evidence type="ECO:0000256" key="2">
    <source>
        <dbReference type="ARBA" id="ARBA00023239"/>
    </source>
</evidence>
<comment type="function">
    <text evidence="3">Involved in the TCA cycle. Catalyzes the stereospecific interconversion of fumarate to L-malate.</text>
</comment>
<proteinExistence type="inferred from homology"/>
<dbReference type="HAMAP" id="MF_00743">
    <property type="entry name" value="FumaraseC"/>
    <property type="match status" value="1"/>
</dbReference>
<dbReference type="EMBL" id="WWCR01000023">
    <property type="protein sequence ID" value="MYM74448.1"/>
    <property type="molecule type" value="Genomic_DNA"/>
</dbReference>
<dbReference type="GO" id="GO:0005737">
    <property type="term" value="C:cytoplasm"/>
    <property type="evidence" value="ECO:0007669"/>
    <property type="project" value="UniProtKB-SubCell"/>
</dbReference>
<evidence type="ECO:0000313" key="7">
    <source>
        <dbReference type="Proteomes" id="UP000469734"/>
    </source>
</evidence>
<dbReference type="Proteomes" id="UP000469734">
    <property type="component" value="Unassembled WGS sequence"/>
</dbReference>
<feature type="binding site" evidence="3">
    <location>
        <position position="202"/>
    </location>
    <ligand>
        <name>substrate</name>
    </ligand>
</feature>
<dbReference type="InterPro" id="IPR005677">
    <property type="entry name" value="Fum_hydII"/>
</dbReference>
<dbReference type="InterPro" id="IPR020557">
    <property type="entry name" value="Fumarate_lyase_CS"/>
</dbReference>
<comment type="subunit">
    <text evidence="3">Homotetramer.</text>
</comment>
<dbReference type="InterPro" id="IPR008948">
    <property type="entry name" value="L-Aspartase-like"/>
</dbReference>
<dbReference type="GO" id="GO:0006108">
    <property type="term" value="P:malate metabolic process"/>
    <property type="evidence" value="ECO:0007669"/>
    <property type="project" value="TreeGrafter"/>
</dbReference>
<feature type="binding site" evidence="3">
    <location>
        <begin position="339"/>
        <end position="341"/>
    </location>
    <ligand>
        <name>substrate</name>
    </ligand>
</feature>
<evidence type="ECO:0000256" key="1">
    <source>
        <dbReference type="ARBA" id="ARBA00009084"/>
    </source>
</evidence>
<dbReference type="GO" id="GO:0004333">
    <property type="term" value="F:fumarate hydratase activity"/>
    <property type="evidence" value="ECO:0007669"/>
    <property type="project" value="UniProtKB-UniRule"/>
</dbReference>
<keyword evidence="2 3" id="KW-0456">Lyase</keyword>
<dbReference type="UniPathway" id="UPA00223">
    <property type="reaction ID" value="UER01007"/>
</dbReference>
<dbReference type="Gene3D" id="1.10.275.10">
    <property type="entry name" value="Fumarase/aspartase (N-terminal domain)"/>
    <property type="match status" value="1"/>
</dbReference>
<name>A0A7X4H344_9BURK</name>
<feature type="site" description="Important for catalytic activity" evidence="3">
    <location>
        <position position="346"/>
    </location>
</feature>
<dbReference type="GO" id="GO:0006099">
    <property type="term" value="P:tricarboxylic acid cycle"/>
    <property type="evidence" value="ECO:0007669"/>
    <property type="project" value="UniProtKB-UniRule"/>
</dbReference>
<gene>
    <name evidence="3 6" type="primary">fumC</name>
    <name evidence="6" type="ORF">GTP56_19940</name>
</gene>
<comment type="similarity">
    <text evidence="1 3">Belongs to the class-II fumarase/aspartase family. Fumarase subfamily.</text>
</comment>
<feature type="binding site" evidence="3">
    <location>
        <position position="334"/>
    </location>
    <ligand>
        <name>substrate</name>
    </ligand>
</feature>
<dbReference type="GO" id="GO:0006106">
    <property type="term" value="P:fumarate metabolic process"/>
    <property type="evidence" value="ECO:0007669"/>
    <property type="project" value="InterPro"/>
</dbReference>
<dbReference type="EC" id="4.2.1.2" evidence="3"/>
<comment type="miscellaneous">
    <text evidence="3">There are 2 substrate-binding sites: the catalytic A site, and the non-catalytic B site that may play a role in the transfer of substrate or product between the active site and the solvent. Alternatively, the B site may bind allosteric effectors.</text>
</comment>
<comment type="subcellular location">
    <subcellularLocation>
        <location evidence="3">Cytoplasm</location>
    </subcellularLocation>
</comment>
<dbReference type="FunFam" id="1.10.40.30:FF:000002">
    <property type="entry name" value="Fumarate hydratase class II"/>
    <property type="match status" value="1"/>
</dbReference>
<evidence type="ECO:0000256" key="3">
    <source>
        <dbReference type="HAMAP-Rule" id="MF_00743"/>
    </source>
</evidence>
<dbReference type="Pfam" id="PF10415">
    <property type="entry name" value="FumaraseC_C"/>
    <property type="match status" value="1"/>
</dbReference>
<dbReference type="PROSITE" id="PS00163">
    <property type="entry name" value="FUMARATE_LYASES"/>
    <property type="match status" value="1"/>
</dbReference>
<dbReference type="Gene3D" id="1.20.200.10">
    <property type="entry name" value="Fumarase/aspartase (Central domain)"/>
    <property type="match status" value="1"/>
</dbReference>
<feature type="binding site" evidence="3">
    <location>
        <begin position="154"/>
        <end position="156"/>
    </location>
    <ligand>
        <name>substrate</name>
    </ligand>
</feature>
<feature type="domain" description="Fumarate lyase N-terminal" evidence="4">
    <location>
        <begin position="27"/>
        <end position="357"/>
    </location>
</feature>
<dbReference type="InterPro" id="IPR024083">
    <property type="entry name" value="Fumarase/histidase_N"/>
</dbReference>
<feature type="active site" evidence="3">
    <location>
        <position position="333"/>
    </location>
</feature>
<dbReference type="InterPro" id="IPR018951">
    <property type="entry name" value="Fumarase_C_C"/>
</dbReference>
<evidence type="ECO:0000259" key="4">
    <source>
        <dbReference type="Pfam" id="PF00206"/>
    </source>
</evidence>
<dbReference type="AlphaFoldDB" id="A0A7X4H344"/>
<dbReference type="PRINTS" id="PR00149">
    <property type="entry name" value="FUMRATELYASE"/>
</dbReference>
<protein>
    <recommendedName>
        <fullName evidence="3">Fumarate hydratase class II</fullName>
        <shortName evidence="3">Fumarase C</shortName>
        <ecNumber evidence="3">4.2.1.2</ecNumber>
    </recommendedName>
    <alternativeName>
        <fullName evidence="3">Aerobic fumarase</fullName>
    </alternativeName>
    <alternativeName>
        <fullName evidence="3">Iron-independent fumarase</fullName>
    </alternativeName>
</protein>
<dbReference type="FunFam" id="1.10.275.10:FF:000001">
    <property type="entry name" value="Fumarate hydratase, mitochondrial"/>
    <property type="match status" value="1"/>
</dbReference>
<dbReference type="InterPro" id="IPR022761">
    <property type="entry name" value="Fumarate_lyase_N"/>
</dbReference>
<dbReference type="SUPFAM" id="SSF48557">
    <property type="entry name" value="L-aspartase-like"/>
    <property type="match status" value="1"/>
</dbReference>
<comment type="pathway">
    <text evidence="3">Carbohydrate metabolism; tricarboxylic acid cycle; (S)-malate from fumarate: step 1/1.</text>
</comment>
<dbReference type="CDD" id="cd01362">
    <property type="entry name" value="Fumarase_classII"/>
    <property type="match status" value="1"/>
</dbReference>
<dbReference type="InterPro" id="IPR000362">
    <property type="entry name" value="Fumarate_lyase_fam"/>
</dbReference>
<dbReference type="NCBIfam" id="TIGR00979">
    <property type="entry name" value="fumC_II"/>
    <property type="match status" value="1"/>
</dbReference>
<dbReference type="RefSeq" id="WP_161051388.1">
    <property type="nucleotide sequence ID" value="NZ_WWCR01000023.1"/>
</dbReference>
<sequence length="482" mass="51181">MNAIPELKDLPIGLAATGMRQEFDSMGTVEVPANKYYGAQTARSLQHFSIGDDRMPKAVYHAYGIVKKACALVNQAAGRLPAWKAQAILRAADEAIAGRLDEHFPLYVWQTGSGTQSNMNVNEVLSNRAIQLLGGTLGSQQPVGPNDDVNMGQSSNDTFPTAMHIAALDLLDRRLLPELAQLAEVIEDKATEWMDVVKIGRTHLEDATPLTVGQEWSGYAAQLRAALLDIENSRTGLYELAVGGTAVGTGINAPPGFSVQVAQQIAELTGKPFITAPNKFMAQGSLDAMVRAHAALRGLAVALMKIANDMRWLASGPRCGLGELKLPSNEPGSSIMPGKVNPTQCEAMVMIAIQVLGDDSAVAFAGSQGNFELNAMRPIIINAFLHSATILADGCEKFRTYSVEGTQLNRAKIASYLDNSLMLVTALSPVIGYQHAAHIAEQADASGSTLREAALASGYVDAATFDRVVDARTMIGHGVAGA</sequence>
<feature type="binding site" evidence="3">
    <location>
        <begin position="113"/>
        <end position="115"/>
    </location>
    <ligand>
        <name>substrate</name>
    </ligand>
</feature>
<dbReference type="PANTHER" id="PTHR11444:SF1">
    <property type="entry name" value="FUMARATE HYDRATASE, MITOCHONDRIAL"/>
    <property type="match status" value="1"/>
</dbReference>
<dbReference type="FunFam" id="1.20.200.10:FF:000001">
    <property type="entry name" value="Fumarate hydratase, mitochondrial"/>
    <property type="match status" value="1"/>
</dbReference>
<reference evidence="6 7" key="1">
    <citation type="submission" date="2019-12" db="EMBL/GenBank/DDBJ databases">
        <title>Novel species isolated from a subtropical stream in China.</title>
        <authorList>
            <person name="Lu H."/>
        </authorList>
    </citation>
    <scope>NUCLEOTIDE SEQUENCE [LARGE SCALE GENOMIC DNA]</scope>
    <source>
        <strain evidence="6 7">FT134W</strain>
    </source>
</reference>
<feature type="domain" description="Fumarase C C-terminal" evidence="5">
    <location>
        <begin position="423"/>
        <end position="475"/>
    </location>
</feature>
<keyword evidence="3" id="KW-0816">Tricarboxylic acid cycle</keyword>